<dbReference type="NCBIfam" id="NF003458">
    <property type="entry name" value="PRK05070.1"/>
    <property type="match status" value="1"/>
</dbReference>
<keyword evidence="3 7" id="KW-0255">Endonuclease</keyword>
<name>A0A1M5SA65_9ALTE</name>
<evidence type="ECO:0000259" key="8">
    <source>
        <dbReference type="SMART" id="SM00927"/>
    </source>
</evidence>
<evidence type="ECO:0000256" key="1">
    <source>
        <dbReference type="ARBA" id="ARBA00022490"/>
    </source>
</evidence>
<dbReference type="SMART" id="SM00927">
    <property type="entry name" value="MutH"/>
    <property type="match status" value="1"/>
</dbReference>
<dbReference type="RefSeq" id="WP_073325275.1">
    <property type="nucleotide sequence ID" value="NZ_FQWD01000009.1"/>
</dbReference>
<dbReference type="GO" id="GO:0003677">
    <property type="term" value="F:DNA binding"/>
    <property type="evidence" value="ECO:0007669"/>
    <property type="project" value="InterPro"/>
</dbReference>
<dbReference type="GO" id="GO:0006298">
    <property type="term" value="P:mismatch repair"/>
    <property type="evidence" value="ECO:0007669"/>
    <property type="project" value="UniProtKB-UniRule"/>
</dbReference>
<evidence type="ECO:0000256" key="3">
    <source>
        <dbReference type="ARBA" id="ARBA00022759"/>
    </source>
</evidence>
<dbReference type="InterPro" id="IPR004230">
    <property type="entry name" value="DNA_mismatch_repair_MutH"/>
</dbReference>
<evidence type="ECO:0000256" key="4">
    <source>
        <dbReference type="ARBA" id="ARBA00022763"/>
    </source>
</evidence>
<evidence type="ECO:0000256" key="6">
    <source>
        <dbReference type="ARBA" id="ARBA00023204"/>
    </source>
</evidence>
<comment type="function">
    <text evidence="7">Sequence-specific endonuclease that cleaves unmethylated GATC sequences. It is involved in DNA mismatch repair.</text>
</comment>
<dbReference type="SUPFAM" id="SSF52980">
    <property type="entry name" value="Restriction endonuclease-like"/>
    <property type="match status" value="1"/>
</dbReference>
<dbReference type="GO" id="GO:0005737">
    <property type="term" value="C:cytoplasm"/>
    <property type="evidence" value="ECO:0007669"/>
    <property type="project" value="UniProtKB-SubCell"/>
</dbReference>
<keyword evidence="2 7" id="KW-0540">Nuclease</keyword>
<sequence>MQVPTSAPRDSDDLESRAARIAGLSLGELAHLANIAIPDNFKRQKGWTGQLIELWLGATAGSKPTQDFPELGIELKTLPIDANGMPLETTYVCYAPLIPAPMMNWQRSNVRNKLQCVLWVPVEGQRDIPVAQRRIATPFIWQPSEHQDQQLQRDWELLTEMIALGQVESITARHGDFMQLRPKAASGKVLADALGPEGQRIKTRPRGFYLRKEFTQGILQQHFGCY</sequence>
<reference evidence="10" key="1">
    <citation type="submission" date="2016-11" db="EMBL/GenBank/DDBJ databases">
        <authorList>
            <person name="Varghese N."/>
            <person name="Submissions S."/>
        </authorList>
    </citation>
    <scope>NUCLEOTIDE SEQUENCE [LARGE SCALE GENOMIC DNA]</scope>
    <source>
        <strain evidence="10">CGMCC 1.8995</strain>
    </source>
</reference>
<accession>A0A1M5SA65</accession>
<dbReference type="STRING" id="634436.SAMN05216361_4353"/>
<dbReference type="CDD" id="cd00583">
    <property type="entry name" value="MutH-like"/>
    <property type="match status" value="1"/>
</dbReference>
<dbReference type="NCBIfam" id="TIGR02248">
    <property type="entry name" value="mutH_TIGR"/>
    <property type="match status" value="1"/>
</dbReference>
<keyword evidence="10" id="KW-1185">Reference proteome</keyword>
<evidence type="ECO:0000256" key="5">
    <source>
        <dbReference type="ARBA" id="ARBA00022801"/>
    </source>
</evidence>
<dbReference type="EMBL" id="FQWD01000009">
    <property type="protein sequence ID" value="SHH35178.1"/>
    <property type="molecule type" value="Genomic_DNA"/>
</dbReference>
<comment type="subcellular location">
    <subcellularLocation>
        <location evidence="7">Cytoplasm</location>
    </subcellularLocation>
</comment>
<evidence type="ECO:0000256" key="7">
    <source>
        <dbReference type="HAMAP-Rule" id="MF_00759"/>
    </source>
</evidence>
<dbReference type="Pfam" id="PF02976">
    <property type="entry name" value="MutH"/>
    <property type="match status" value="1"/>
</dbReference>
<dbReference type="OrthoDB" id="5634909at2"/>
<dbReference type="Gene3D" id="3.40.600.10">
    <property type="entry name" value="DNA mismatch repair MutH/Restriction endonuclease, type II"/>
    <property type="match status" value="1"/>
</dbReference>
<dbReference type="GO" id="GO:0016787">
    <property type="term" value="F:hydrolase activity"/>
    <property type="evidence" value="ECO:0007669"/>
    <property type="project" value="UniProtKB-KW"/>
</dbReference>
<keyword evidence="5 7" id="KW-0378">Hydrolase</keyword>
<gene>
    <name evidence="7" type="primary">mutH</name>
    <name evidence="9" type="ORF">SAMN05216361_4353</name>
</gene>
<feature type="domain" description="DNA mismatch repair MutH/Type II restriction enzyme Sau3AI" evidence="8">
    <location>
        <begin position="56"/>
        <end position="154"/>
    </location>
</feature>
<keyword evidence="1 7" id="KW-0963">Cytoplasm</keyword>
<protein>
    <recommendedName>
        <fullName evidence="7">DNA mismatch repair protein MutH</fullName>
    </recommendedName>
    <alternativeName>
        <fullName evidence="7">Methyl-directed mismatch repair protein</fullName>
    </alternativeName>
</protein>
<dbReference type="AlphaFoldDB" id="A0A1M5SA65"/>
<evidence type="ECO:0000256" key="2">
    <source>
        <dbReference type="ARBA" id="ARBA00022722"/>
    </source>
</evidence>
<dbReference type="Proteomes" id="UP000184520">
    <property type="component" value="Unassembled WGS sequence"/>
</dbReference>
<proteinExistence type="inferred from homology"/>
<dbReference type="GO" id="GO:0006304">
    <property type="term" value="P:DNA modification"/>
    <property type="evidence" value="ECO:0007669"/>
    <property type="project" value="InterPro"/>
</dbReference>
<evidence type="ECO:0000313" key="10">
    <source>
        <dbReference type="Proteomes" id="UP000184520"/>
    </source>
</evidence>
<dbReference type="InterPro" id="IPR011335">
    <property type="entry name" value="Restrct_endonuc-II-like"/>
</dbReference>
<dbReference type="GO" id="GO:0004519">
    <property type="term" value="F:endonuclease activity"/>
    <property type="evidence" value="ECO:0007669"/>
    <property type="project" value="UniProtKB-UniRule"/>
</dbReference>
<evidence type="ECO:0000313" key="9">
    <source>
        <dbReference type="EMBL" id="SHH35178.1"/>
    </source>
</evidence>
<comment type="similarity">
    <text evidence="7">Belongs to the MutH family.</text>
</comment>
<keyword evidence="6 7" id="KW-0234">DNA repair</keyword>
<keyword evidence="4 7" id="KW-0227">DNA damage</keyword>
<dbReference type="HAMAP" id="MF_00759">
    <property type="entry name" value="MutH"/>
    <property type="match status" value="1"/>
</dbReference>
<dbReference type="InterPro" id="IPR037057">
    <property type="entry name" value="DNA_rep_MutH/T2_RE_sf"/>
</dbReference>
<organism evidence="9 10">
    <name type="scientific">Marisediminitalea aggregata</name>
    <dbReference type="NCBI Taxonomy" id="634436"/>
    <lineage>
        <taxon>Bacteria</taxon>
        <taxon>Pseudomonadati</taxon>
        <taxon>Pseudomonadota</taxon>
        <taxon>Gammaproteobacteria</taxon>
        <taxon>Alteromonadales</taxon>
        <taxon>Alteromonadaceae</taxon>
        <taxon>Marisediminitalea</taxon>
    </lineage>
</organism>
<dbReference type="InterPro" id="IPR011337">
    <property type="entry name" value="DNA_rep_MutH/RE_typeII_Sau3AI"/>
</dbReference>